<evidence type="ECO:0000256" key="2">
    <source>
        <dbReference type="ARBA" id="ARBA00022827"/>
    </source>
</evidence>
<protein>
    <submittedName>
        <fullName evidence="5">Xanthine dehydrogenase family protein subunit M</fullName>
    </submittedName>
</protein>
<dbReference type="InterPro" id="IPR036683">
    <property type="entry name" value="CO_DH_flav_C_dom_sf"/>
</dbReference>
<dbReference type="Gene3D" id="3.30.390.50">
    <property type="entry name" value="CO dehydrogenase flavoprotein, C-terminal domain"/>
    <property type="match status" value="1"/>
</dbReference>
<evidence type="ECO:0000256" key="1">
    <source>
        <dbReference type="ARBA" id="ARBA00022630"/>
    </source>
</evidence>
<evidence type="ECO:0000256" key="3">
    <source>
        <dbReference type="ARBA" id="ARBA00023002"/>
    </source>
</evidence>
<dbReference type="SUPFAM" id="SSF56176">
    <property type="entry name" value="FAD-binding/transporter-associated domain-like"/>
    <property type="match status" value="1"/>
</dbReference>
<dbReference type="Gene3D" id="3.30.43.10">
    <property type="entry name" value="Uridine Diphospho-n-acetylenolpyruvylglucosamine Reductase, domain 2"/>
    <property type="match status" value="1"/>
</dbReference>
<dbReference type="Pfam" id="PF00941">
    <property type="entry name" value="FAD_binding_5"/>
    <property type="match status" value="1"/>
</dbReference>
<accession>A0ABU8RRP3</accession>
<gene>
    <name evidence="5" type="ORF">WG901_03610</name>
</gene>
<dbReference type="InterPro" id="IPR002346">
    <property type="entry name" value="Mopterin_DH_FAD-bd"/>
</dbReference>
<dbReference type="PROSITE" id="PS51387">
    <property type="entry name" value="FAD_PCMH"/>
    <property type="match status" value="1"/>
</dbReference>
<dbReference type="InterPro" id="IPR016166">
    <property type="entry name" value="FAD-bd_PCMH"/>
</dbReference>
<evidence type="ECO:0000259" key="4">
    <source>
        <dbReference type="PROSITE" id="PS51387"/>
    </source>
</evidence>
<name>A0ABU8RRP3_9SPHN</name>
<feature type="domain" description="FAD-binding PCMH-type" evidence="4">
    <location>
        <begin position="1"/>
        <end position="175"/>
    </location>
</feature>
<keyword evidence="1" id="KW-0285">Flavoprotein</keyword>
<dbReference type="PANTHER" id="PTHR42659">
    <property type="entry name" value="XANTHINE DEHYDROGENASE SUBUNIT C-RELATED"/>
    <property type="match status" value="1"/>
</dbReference>
<dbReference type="PANTHER" id="PTHR42659:SF2">
    <property type="entry name" value="XANTHINE DEHYDROGENASE SUBUNIT C-RELATED"/>
    <property type="match status" value="1"/>
</dbReference>
<dbReference type="InterPro" id="IPR051312">
    <property type="entry name" value="Diverse_Substr_Oxidored"/>
</dbReference>
<comment type="caution">
    <text evidence="5">The sequence shown here is derived from an EMBL/GenBank/DDBJ whole genome shotgun (WGS) entry which is preliminary data.</text>
</comment>
<sequence>MSSPAYHAPETIEQAVALLAGDAGARPLAGGTDLIVQMRSGRNAPSAIVDLKRIAGLSGIRALPGGGFAIGAATACTALKDDAALAAAWPGVVEAANLIGSVQVRNRATMAGNLCNASPAADSVPALVAAGATCLVAGPNGEREVPVEAIPASPGRTSLAPGEVVFEIRLPAQLGGDAYLRSIPRTEMDIAVVGAGVSLVLDAGGVCTSARVAIGAVAPTVVLVEAASAALVGTRFDDAALEAAADAVRAACKPIDDKRGTAEYRTAMAGVLVKRTVRIALERAHNNQGRSQA</sequence>
<dbReference type="SUPFAM" id="SSF55447">
    <property type="entry name" value="CO dehydrogenase flavoprotein C-terminal domain-like"/>
    <property type="match status" value="1"/>
</dbReference>
<dbReference type="Pfam" id="PF03450">
    <property type="entry name" value="CO_deh_flav_C"/>
    <property type="match status" value="1"/>
</dbReference>
<dbReference type="InterPro" id="IPR005107">
    <property type="entry name" value="CO_DH_flav_C"/>
</dbReference>
<dbReference type="SMART" id="SM01092">
    <property type="entry name" value="CO_deh_flav_C"/>
    <property type="match status" value="1"/>
</dbReference>
<keyword evidence="6" id="KW-1185">Reference proteome</keyword>
<keyword evidence="2" id="KW-0274">FAD</keyword>
<dbReference type="RefSeq" id="WP_339585639.1">
    <property type="nucleotide sequence ID" value="NZ_JBBHJZ010000001.1"/>
</dbReference>
<reference evidence="5 6" key="1">
    <citation type="submission" date="2024-03" db="EMBL/GenBank/DDBJ databases">
        <authorList>
            <person name="Jo J.-H."/>
        </authorList>
    </citation>
    <scope>NUCLEOTIDE SEQUENCE [LARGE SCALE GENOMIC DNA]</scope>
    <source>
        <strain evidence="5 6">PS1R-30</strain>
    </source>
</reference>
<keyword evidence="3" id="KW-0560">Oxidoreductase</keyword>
<dbReference type="InterPro" id="IPR036318">
    <property type="entry name" value="FAD-bd_PCMH-like_sf"/>
</dbReference>
<proteinExistence type="predicted"/>
<dbReference type="EMBL" id="JBBHJZ010000001">
    <property type="protein sequence ID" value="MEJ5975707.1"/>
    <property type="molecule type" value="Genomic_DNA"/>
</dbReference>
<dbReference type="InterPro" id="IPR016169">
    <property type="entry name" value="FAD-bd_PCMH_sub2"/>
</dbReference>
<organism evidence="5 6">
    <name type="scientific">Novosphingobium anseongense</name>
    <dbReference type="NCBI Taxonomy" id="3133436"/>
    <lineage>
        <taxon>Bacteria</taxon>
        <taxon>Pseudomonadati</taxon>
        <taxon>Pseudomonadota</taxon>
        <taxon>Alphaproteobacteria</taxon>
        <taxon>Sphingomonadales</taxon>
        <taxon>Sphingomonadaceae</taxon>
        <taxon>Novosphingobium</taxon>
    </lineage>
</organism>
<dbReference type="Gene3D" id="3.30.465.10">
    <property type="match status" value="1"/>
</dbReference>
<dbReference type="InterPro" id="IPR016167">
    <property type="entry name" value="FAD-bd_PCMH_sub1"/>
</dbReference>
<evidence type="ECO:0000313" key="5">
    <source>
        <dbReference type="EMBL" id="MEJ5975707.1"/>
    </source>
</evidence>
<dbReference type="Proteomes" id="UP001361239">
    <property type="component" value="Unassembled WGS sequence"/>
</dbReference>
<evidence type="ECO:0000313" key="6">
    <source>
        <dbReference type="Proteomes" id="UP001361239"/>
    </source>
</evidence>